<evidence type="ECO:0008006" key="4">
    <source>
        <dbReference type="Google" id="ProtNLM"/>
    </source>
</evidence>
<accession>A0AAQ3KP18</accession>
<dbReference type="InterPro" id="IPR015943">
    <property type="entry name" value="WD40/YVTN_repeat-like_dom_sf"/>
</dbReference>
<sequence>MSSKCPARSPRESNNGDGSAEGETVEEVEPVAEGFGGSTVDVPSSSHPPSFAGVLPEHFVEAVAVEVAVNAARSAGRLAAAPAVAAVFQVCSMWRAASQSELLWRNLTRRIWTARPRPPSPPSWRDDFVRRHVTAVNFRVRRYAYSRAPPPSRDLSCCRIALSDNFIAVGFLDGSVHLFNLPAMHLIANYLPDFLRDRLGHLSQAISGIVLGSLVDRLTFASQDGDIRVVNLDYAGLILQSRTGNVMDDGTLVDFTGDDRWWVGLFAGVPGRSWQVWNAATEMLVYVGGNLMDPHAVLGWHMLTDLSGAAAGRVRMAGPSVAVGCTASSIEVLDLDEMGKILNRVELPRDVVVESLNAYEDRLMVVDMQGRVNLCKVPTLQELCRFRAVRRAATAEEGVRQWDEEAAVVRGCMNWGYVIAYASGRVRVWDAETGQYLYRFRERVGDMIAMVAGDRYVAAWDNETGLHLWDFGAWLAELVVED</sequence>
<dbReference type="PANTHER" id="PTHR19855:SF31">
    <property type="entry name" value="TRANSCRIPTIONAL REGULATOR STERILE APETALA"/>
    <property type="match status" value="1"/>
</dbReference>
<keyword evidence="3" id="KW-1185">Reference proteome</keyword>
<dbReference type="InterPro" id="IPR036047">
    <property type="entry name" value="F-box-like_dom_sf"/>
</dbReference>
<dbReference type="SUPFAM" id="SSF50998">
    <property type="entry name" value="Quinoprotein alcohol dehydrogenase-like"/>
    <property type="match status" value="1"/>
</dbReference>
<dbReference type="Gene3D" id="2.130.10.10">
    <property type="entry name" value="YVTN repeat-like/Quinoprotein amine dehydrogenase"/>
    <property type="match status" value="2"/>
</dbReference>
<gene>
    <name evidence="2" type="ORF">Cni_G19188</name>
</gene>
<evidence type="ECO:0000256" key="1">
    <source>
        <dbReference type="SAM" id="MobiDB-lite"/>
    </source>
</evidence>
<feature type="region of interest" description="Disordered" evidence="1">
    <location>
        <begin position="1"/>
        <end position="47"/>
    </location>
</feature>
<dbReference type="AlphaFoldDB" id="A0AAQ3KP18"/>
<dbReference type="EMBL" id="CP136895">
    <property type="protein sequence ID" value="WOL10433.1"/>
    <property type="molecule type" value="Genomic_DNA"/>
</dbReference>
<evidence type="ECO:0000313" key="3">
    <source>
        <dbReference type="Proteomes" id="UP001327560"/>
    </source>
</evidence>
<protein>
    <recommendedName>
        <fullName evidence="4">Transcriptional regulator STERILE APETALA</fullName>
    </recommendedName>
</protein>
<dbReference type="InterPro" id="IPR011047">
    <property type="entry name" value="Quinoprotein_ADH-like_sf"/>
</dbReference>
<evidence type="ECO:0000313" key="2">
    <source>
        <dbReference type="EMBL" id="WOL10433.1"/>
    </source>
</evidence>
<organism evidence="2 3">
    <name type="scientific">Canna indica</name>
    <name type="common">Indian-shot</name>
    <dbReference type="NCBI Taxonomy" id="4628"/>
    <lineage>
        <taxon>Eukaryota</taxon>
        <taxon>Viridiplantae</taxon>
        <taxon>Streptophyta</taxon>
        <taxon>Embryophyta</taxon>
        <taxon>Tracheophyta</taxon>
        <taxon>Spermatophyta</taxon>
        <taxon>Magnoliopsida</taxon>
        <taxon>Liliopsida</taxon>
        <taxon>Zingiberales</taxon>
        <taxon>Cannaceae</taxon>
        <taxon>Canna</taxon>
    </lineage>
</organism>
<name>A0AAQ3KP18_9LILI</name>
<reference evidence="2 3" key="1">
    <citation type="submission" date="2023-10" db="EMBL/GenBank/DDBJ databases">
        <title>Chromosome-scale genome assembly provides insights into flower coloration mechanisms of Canna indica.</title>
        <authorList>
            <person name="Li C."/>
        </authorList>
    </citation>
    <scope>NUCLEOTIDE SEQUENCE [LARGE SCALE GENOMIC DNA]</scope>
    <source>
        <tissue evidence="2">Flower</tissue>
    </source>
</reference>
<proteinExistence type="predicted"/>
<dbReference type="PANTHER" id="PTHR19855">
    <property type="entry name" value="WD40 REPEAT PROTEIN 12, 37"/>
    <property type="match status" value="1"/>
</dbReference>
<dbReference type="Proteomes" id="UP001327560">
    <property type="component" value="Chromosome 6"/>
</dbReference>
<dbReference type="SUPFAM" id="SSF81383">
    <property type="entry name" value="F-box domain"/>
    <property type="match status" value="1"/>
</dbReference>